<evidence type="ECO:0000256" key="1">
    <source>
        <dbReference type="ARBA" id="ARBA00004571"/>
    </source>
</evidence>
<keyword evidence="3" id="KW-1134">Transmembrane beta strand</keyword>
<dbReference type="Pfam" id="PF13620">
    <property type="entry name" value="CarboxypepD_reg"/>
    <property type="match status" value="1"/>
</dbReference>
<evidence type="ECO:0000256" key="2">
    <source>
        <dbReference type="ARBA" id="ARBA00022448"/>
    </source>
</evidence>
<dbReference type="Gene3D" id="2.40.170.20">
    <property type="entry name" value="TonB-dependent receptor, beta-barrel domain"/>
    <property type="match status" value="1"/>
</dbReference>
<accession>A0ABY6IXG3</accession>
<keyword evidence="5 8" id="KW-0732">Signal</keyword>
<gene>
    <name evidence="10" type="ORF">MKQ68_18045</name>
</gene>
<keyword evidence="7" id="KW-0998">Cell outer membrane</keyword>
<dbReference type="PANTHER" id="PTHR30069">
    <property type="entry name" value="TONB-DEPENDENT OUTER MEMBRANE RECEPTOR"/>
    <property type="match status" value="1"/>
</dbReference>
<keyword evidence="2" id="KW-0813">Transport</keyword>
<reference evidence="10" key="1">
    <citation type="submission" date="2022-10" db="EMBL/GenBank/DDBJ databases">
        <title>Chitinophaga sp. nov., isolated from soil.</title>
        <authorList>
            <person name="Jeon C.O."/>
        </authorList>
    </citation>
    <scope>NUCLEOTIDE SEQUENCE</scope>
    <source>
        <strain evidence="10">R8</strain>
    </source>
</reference>
<feature type="chain" id="PRO_5046211352" evidence="8">
    <location>
        <begin position="21"/>
        <end position="786"/>
    </location>
</feature>
<proteinExistence type="predicted"/>
<dbReference type="InterPro" id="IPR041700">
    <property type="entry name" value="OMP_b-brl_3"/>
</dbReference>
<dbReference type="SUPFAM" id="SSF49464">
    <property type="entry name" value="Carboxypeptidase regulatory domain-like"/>
    <property type="match status" value="1"/>
</dbReference>
<keyword evidence="4" id="KW-0812">Transmembrane</keyword>
<comment type="subcellular location">
    <subcellularLocation>
        <location evidence="1">Cell outer membrane</location>
        <topology evidence="1">Multi-pass membrane protein</topology>
    </subcellularLocation>
</comment>
<keyword evidence="6" id="KW-0472">Membrane</keyword>
<dbReference type="Pfam" id="PF14905">
    <property type="entry name" value="OMP_b-brl_3"/>
    <property type="match status" value="1"/>
</dbReference>
<dbReference type="PANTHER" id="PTHR30069:SF29">
    <property type="entry name" value="HEMOGLOBIN AND HEMOGLOBIN-HAPTOGLOBIN-BINDING PROTEIN 1-RELATED"/>
    <property type="match status" value="1"/>
</dbReference>
<evidence type="ECO:0000256" key="3">
    <source>
        <dbReference type="ARBA" id="ARBA00022452"/>
    </source>
</evidence>
<protein>
    <submittedName>
        <fullName evidence="10">Outer membrane beta-barrel protein</fullName>
    </submittedName>
</protein>
<sequence length="786" mass="89528">MMRFLWALSMGIIVCSTLSGQSVNGRVTDAVSGQQLGFVTVNVLQDSLLKAGTVTDTAGHFIFKSLPPGKYTLVFSSLGYQSLRHIFFMTNADIDLGELRLPPDAALLSGVTVAGEKPPFQRAGDRLIVQVTGNTFFATATNAIDILRKLPGLEVAGDGTMRLPGGAAPAVFINGRVAQMSPEELLNYLNALPPQQIASIEFIANPSGRYDGEYKGIIDIHLKRDEADGWQGNAGVTLQRNRYTVSDQNVSLRFRRQAFTFATSVYYTTGSRFRTYNALQRLANQDVMATRTRIPTGNNNLSVQLGAAYRPAKGQQLEVLLRSSGIRQYTPSYNTLHTTDPKQESLKWSNYTHNLAWPRQQSYTGELWYAGQWQQTRLEATASWLRVNSRQREDIQTFDAANDALLDYWKTRLQNNLDLRLLQLDASRKTETGAWRAGVKFAFNTTRNNLRYDTLHQNGPFVPDSARSSAFRYHEYIMAAYLLYEHAKGPWQYSLNLRLEFTDSRAYDVRRRYLSWLPAASVTYKFGEAHQLNANFSRRLTRPTFAFLNPFRFYFSPQNYWVGNPYLQPSITSTFSLAYTRRALTVTAVMGREDDAMIRYPEYDSATNMLAYLGRNVPYHEFASLEVSWSHKASNWWRMQYVVRGNYRKEQMPYHGVTYAVPVKDVVISGSQVFTLPANITLDLTGYFRSINGNSLYVIHAAGYLDVGLQRNWLKGKLSSKLNFYDLFDTQVQSLVFREKQIIDNRLRHWFGYRRAALTLQYSFGKNLQQGRQRGRNEEENRAGVN</sequence>
<evidence type="ECO:0000256" key="8">
    <source>
        <dbReference type="SAM" id="SignalP"/>
    </source>
</evidence>
<evidence type="ECO:0000256" key="5">
    <source>
        <dbReference type="ARBA" id="ARBA00022729"/>
    </source>
</evidence>
<dbReference type="Proteomes" id="UP001162741">
    <property type="component" value="Chromosome"/>
</dbReference>
<organism evidence="10 11">
    <name type="scientific">Chitinophaga horti</name>
    <dbReference type="NCBI Taxonomy" id="2920382"/>
    <lineage>
        <taxon>Bacteria</taxon>
        <taxon>Pseudomonadati</taxon>
        <taxon>Bacteroidota</taxon>
        <taxon>Chitinophagia</taxon>
        <taxon>Chitinophagales</taxon>
        <taxon>Chitinophagaceae</taxon>
        <taxon>Chitinophaga</taxon>
    </lineage>
</organism>
<evidence type="ECO:0000313" key="10">
    <source>
        <dbReference type="EMBL" id="UYQ91990.1"/>
    </source>
</evidence>
<dbReference type="SUPFAM" id="SSF56935">
    <property type="entry name" value="Porins"/>
    <property type="match status" value="1"/>
</dbReference>
<evidence type="ECO:0000256" key="7">
    <source>
        <dbReference type="ARBA" id="ARBA00023237"/>
    </source>
</evidence>
<name>A0ABY6IXG3_9BACT</name>
<dbReference type="InterPro" id="IPR039426">
    <property type="entry name" value="TonB-dep_rcpt-like"/>
</dbReference>
<evidence type="ECO:0000313" key="11">
    <source>
        <dbReference type="Proteomes" id="UP001162741"/>
    </source>
</evidence>
<keyword evidence="11" id="KW-1185">Reference proteome</keyword>
<evidence type="ECO:0000256" key="6">
    <source>
        <dbReference type="ARBA" id="ARBA00023136"/>
    </source>
</evidence>
<dbReference type="InterPro" id="IPR036942">
    <property type="entry name" value="Beta-barrel_TonB_sf"/>
</dbReference>
<feature type="signal peptide" evidence="8">
    <location>
        <begin position="1"/>
        <end position="20"/>
    </location>
</feature>
<dbReference type="EMBL" id="CP107006">
    <property type="protein sequence ID" value="UYQ91990.1"/>
    <property type="molecule type" value="Genomic_DNA"/>
</dbReference>
<feature type="domain" description="Outer membrane protein beta-barrel" evidence="9">
    <location>
        <begin position="376"/>
        <end position="762"/>
    </location>
</feature>
<evidence type="ECO:0000256" key="4">
    <source>
        <dbReference type="ARBA" id="ARBA00022692"/>
    </source>
</evidence>
<dbReference type="InterPro" id="IPR008969">
    <property type="entry name" value="CarboxyPept-like_regulatory"/>
</dbReference>
<dbReference type="Gene3D" id="2.60.40.1120">
    <property type="entry name" value="Carboxypeptidase-like, regulatory domain"/>
    <property type="match status" value="1"/>
</dbReference>
<evidence type="ECO:0000259" key="9">
    <source>
        <dbReference type="Pfam" id="PF14905"/>
    </source>
</evidence>
<dbReference type="RefSeq" id="WP_264280331.1">
    <property type="nucleotide sequence ID" value="NZ_CP107006.1"/>
</dbReference>